<dbReference type="Proteomes" id="UP000005512">
    <property type="component" value="Unassembled WGS sequence"/>
</dbReference>
<protein>
    <submittedName>
        <fullName evidence="1">Uncharacterized protein</fullName>
    </submittedName>
</protein>
<evidence type="ECO:0000313" key="1">
    <source>
        <dbReference type="EMBL" id="EFB74084.1"/>
    </source>
</evidence>
<comment type="caution">
    <text evidence="1">The sequence shown here is derived from an EMBL/GenBank/DDBJ whole genome shotgun (WGS) entry which is preliminary data.</text>
</comment>
<organism evidence="1 2">
    <name type="scientific">Providencia rustigianii DSM 4541</name>
    <dbReference type="NCBI Taxonomy" id="500637"/>
    <lineage>
        <taxon>Bacteria</taxon>
        <taxon>Pseudomonadati</taxon>
        <taxon>Pseudomonadota</taxon>
        <taxon>Gammaproteobacteria</taxon>
        <taxon>Enterobacterales</taxon>
        <taxon>Morganellaceae</taxon>
        <taxon>Providencia</taxon>
    </lineage>
</organism>
<evidence type="ECO:0000313" key="2">
    <source>
        <dbReference type="Proteomes" id="UP000005512"/>
    </source>
</evidence>
<gene>
    <name evidence="1" type="ORF">PROVRUST_04574</name>
</gene>
<dbReference type="AlphaFoldDB" id="D1NXE5"/>
<reference evidence="1" key="1">
    <citation type="submission" date="2009-12" db="EMBL/GenBank/DDBJ databases">
        <authorList>
            <person name="Weinstock G."/>
            <person name="Sodergren E."/>
            <person name="Clifton S."/>
            <person name="Fulton L."/>
            <person name="Fulton B."/>
            <person name="Courtney L."/>
            <person name="Fronick C."/>
            <person name="Harrison M."/>
            <person name="Strong C."/>
            <person name="Farmer C."/>
            <person name="Delahaunty K."/>
            <person name="Markovic C."/>
            <person name="Hall O."/>
            <person name="Minx P."/>
            <person name="Tomlinson C."/>
            <person name="Mitreva M."/>
            <person name="Nelson J."/>
            <person name="Hou S."/>
            <person name="Wollam A."/>
            <person name="Pepin K.H."/>
            <person name="Johnson M."/>
            <person name="Bhonagiri V."/>
            <person name="Nash W.E."/>
            <person name="Warren W."/>
            <person name="Chinwalla A."/>
            <person name="Mardis E.R."/>
            <person name="Wilson R.K."/>
        </authorList>
    </citation>
    <scope>NUCLEOTIDE SEQUENCE [LARGE SCALE GENOMIC DNA]</scope>
    <source>
        <strain evidence="1">DSM 4541</strain>
    </source>
</reference>
<accession>D1NXE5</accession>
<dbReference type="EMBL" id="ABXV02000002">
    <property type="protein sequence ID" value="EFB74084.1"/>
    <property type="molecule type" value="Genomic_DNA"/>
</dbReference>
<keyword evidence="2" id="KW-1185">Reference proteome</keyword>
<name>D1NXE5_9GAMM</name>
<dbReference type="HOGENOM" id="CLU_3156691_0_0_6"/>
<proteinExistence type="predicted"/>
<sequence>MVAVSAKINCYGKATSAPLLNGVEGENLRKLQGQVAQGVTNRVKEREE</sequence>